<name>A0A7C4CEZ2_UNCW3</name>
<dbReference type="EMBL" id="DSUT01000184">
    <property type="protein sequence ID" value="HGK29004.1"/>
    <property type="molecule type" value="Genomic_DNA"/>
</dbReference>
<organism evidence="2">
    <name type="scientific">candidate division WOR-3 bacterium</name>
    <dbReference type="NCBI Taxonomy" id="2052148"/>
    <lineage>
        <taxon>Bacteria</taxon>
        <taxon>Bacteria division WOR-3</taxon>
    </lineage>
</organism>
<reference evidence="2" key="1">
    <citation type="journal article" date="2020" name="mSystems">
        <title>Genome- and Community-Level Interaction Insights into Carbon Utilization and Element Cycling Functions of Hydrothermarchaeota in Hydrothermal Sediment.</title>
        <authorList>
            <person name="Zhou Z."/>
            <person name="Liu Y."/>
            <person name="Xu W."/>
            <person name="Pan J."/>
            <person name="Luo Z.H."/>
            <person name="Li M."/>
        </authorList>
    </citation>
    <scope>NUCLEOTIDE SEQUENCE [LARGE SCALE GENOMIC DNA]</scope>
    <source>
        <strain evidence="2">SpSt-488</strain>
    </source>
</reference>
<sequence length="149" mass="16414">MRRAGVWALSLAVLLLAGSTGWRFLRRRCERLPVPTYVRIDVVNGSGVARAGRDVMREMLVAGFNVYAARNSGQRRERTAVVDRVDRGGRNARAVAEALKVPRSLFGVDIGIRAMPDCVVDIDSTRFVDVEVVIGSDYRVFFPGAGPNH</sequence>
<dbReference type="InterPro" id="IPR027381">
    <property type="entry name" value="LytR/CpsA/Psr_C"/>
</dbReference>
<dbReference type="AlphaFoldDB" id="A0A7C4CEZ2"/>
<evidence type="ECO:0000313" key="2">
    <source>
        <dbReference type="EMBL" id="HGK29004.1"/>
    </source>
</evidence>
<comment type="caution">
    <text evidence="2">The sequence shown here is derived from an EMBL/GenBank/DDBJ whole genome shotgun (WGS) entry which is preliminary data.</text>
</comment>
<accession>A0A7C4CEZ2</accession>
<gene>
    <name evidence="2" type="ORF">ENS41_08695</name>
</gene>
<dbReference type="Pfam" id="PF13399">
    <property type="entry name" value="LytR_C"/>
    <property type="match status" value="1"/>
</dbReference>
<evidence type="ECO:0000259" key="1">
    <source>
        <dbReference type="Pfam" id="PF13399"/>
    </source>
</evidence>
<proteinExistence type="predicted"/>
<protein>
    <submittedName>
        <fullName evidence="2">LytR family transcriptional regulator</fullName>
    </submittedName>
</protein>
<feature type="domain" description="LytR/CpsA/Psr regulator C-terminal" evidence="1">
    <location>
        <begin position="38"/>
        <end position="138"/>
    </location>
</feature>